<comment type="caution">
    <text evidence="2">The sequence shown here is derived from an EMBL/GenBank/DDBJ whole genome shotgun (WGS) entry which is preliminary data.</text>
</comment>
<dbReference type="EMBL" id="JAUSUK010000001">
    <property type="protein sequence ID" value="MDQ0324614.1"/>
    <property type="molecule type" value="Genomic_DNA"/>
</dbReference>
<dbReference type="RefSeq" id="WP_307152882.1">
    <property type="nucleotide sequence ID" value="NZ_JAUSUK010000001.1"/>
</dbReference>
<feature type="transmembrane region" description="Helical" evidence="1">
    <location>
        <begin position="48"/>
        <end position="69"/>
    </location>
</feature>
<keyword evidence="1" id="KW-0472">Membrane</keyword>
<evidence type="ECO:0000313" key="3">
    <source>
        <dbReference type="Proteomes" id="UP001230253"/>
    </source>
</evidence>
<evidence type="ECO:0000313" key="2">
    <source>
        <dbReference type="EMBL" id="MDQ0324614.1"/>
    </source>
</evidence>
<keyword evidence="1" id="KW-0812">Transmembrane</keyword>
<sequence length="82" mass="9004">MGRINWASVIPTCVFFFVLWLLQGQLSTLHDAIETTCGDTSCGREIGVAFQLLSLSTLVSALAVAWASWRFNTAFHIDRNGA</sequence>
<gene>
    <name evidence="2" type="ORF">J2R99_000463</name>
</gene>
<proteinExistence type="predicted"/>
<organism evidence="2 3">
    <name type="scientific">Rhodopseudomonas julia</name>
    <dbReference type="NCBI Taxonomy" id="200617"/>
    <lineage>
        <taxon>Bacteria</taxon>
        <taxon>Pseudomonadati</taxon>
        <taxon>Pseudomonadota</taxon>
        <taxon>Alphaproteobacteria</taxon>
        <taxon>Hyphomicrobiales</taxon>
        <taxon>Nitrobacteraceae</taxon>
        <taxon>Rhodopseudomonas</taxon>
    </lineage>
</organism>
<dbReference type="Proteomes" id="UP001230253">
    <property type="component" value="Unassembled WGS sequence"/>
</dbReference>
<protein>
    <submittedName>
        <fullName evidence="2">Uncharacterized protein</fullName>
    </submittedName>
</protein>
<name>A0ABU0C271_9BRAD</name>
<evidence type="ECO:0000256" key="1">
    <source>
        <dbReference type="SAM" id="Phobius"/>
    </source>
</evidence>
<keyword evidence="3" id="KW-1185">Reference proteome</keyword>
<accession>A0ABU0C271</accession>
<reference evidence="2 3" key="1">
    <citation type="submission" date="2023-07" db="EMBL/GenBank/DDBJ databases">
        <title>Genomic Encyclopedia of Type Strains, Phase IV (KMG-IV): sequencing the most valuable type-strain genomes for metagenomic binning, comparative biology and taxonomic classification.</title>
        <authorList>
            <person name="Goeker M."/>
        </authorList>
    </citation>
    <scope>NUCLEOTIDE SEQUENCE [LARGE SCALE GENOMIC DNA]</scope>
    <source>
        <strain evidence="2 3">DSM 11549</strain>
    </source>
</reference>
<keyword evidence="1" id="KW-1133">Transmembrane helix</keyword>